<feature type="region of interest" description="Disordered" evidence="13">
    <location>
        <begin position="261"/>
        <end position="303"/>
    </location>
</feature>
<feature type="domain" description="Fe2OG dioxygenase" evidence="14">
    <location>
        <begin position="144"/>
        <end position="261"/>
    </location>
</feature>
<dbReference type="SMART" id="SM00702">
    <property type="entry name" value="P4Hc"/>
    <property type="match status" value="1"/>
</dbReference>
<keyword evidence="16" id="KW-1185">Reference proteome</keyword>
<keyword evidence="4" id="KW-0479">Metal-binding</keyword>
<evidence type="ECO:0000259" key="14">
    <source>
        <dbReference type="PROSITE" id="PS51471"/>
    </source>
</evidence>
<comment type="subcellular location">
    <subcellularLocation>
        <location evidence="2">Nucleus</location>
    </subcellularLocation>
</comment>
<dbReference type="InterPro" id="IPR006620">
    <property type="entry name" value="Pro_4_hyd_alph"/>
</dbReference>
<evidence type="ECO:0000256" key="11">
    <source>
        <dbReference type="ARBA" id="ARBA00051966"/>
    </source>
</evidence>
<comment type="similarity">
    <text evidence="3">Belongs to the TPA1 family.</text>
</comment>
<organism evidence="15 16">
    <name type="scientific">Panaeolus cyanescens</name>
    <dbReference type="NCBI Taxonomy" id="181874"/>
    <lineage>
        <taxon>Eukaryota</taxon>
        <taxon>Fungi</taxon>
        <taxon>Dikarya</taxon>
        <taxon>Basidiomycota</taxon>
        <taxon>Agaricomycotina</taxon>
        <taxon>Agaricomycetes</taxon>
        <taxon>Agaricomycetidae</taxon>
        <taxon>Agaricales</taxon>
        <taxon>Agaricineae</taxon>
        <taxon>Galeropsidaceae</taxon>
        <taxon>Panaeolus</taxon>
    </lineage>
</organism>
<name>A0A409YNQ2_9AGAR</name>
<comment type="catalytic activity">
    <reaction evidence="11">
        <text>[ribosomal protein uS12]-(3S)-3-hydroxy-L-proline + 2-oxoglutarate + O2 = [ribosomal protein uS12]-(3S)-3,4-dihydroxy-L-proline + succinate + CO2</text>
        <dbReference type="Rhea" id="RHEA:54160"/>
        <dbReference type="Rhea" id="RHEA-COMP:13817"/>
        <dbReference type="Rhea" id="RHEA-COMP:13818"/>
        <dbReference type="ChEBI" id="CHEBI:15379"/>
        <dbReference type="ChEBI" id="CHEBI:16526"/>
        <dbReference type="ChEBI" id="CHEBI:16810"/>
        <dbReference type="ChEBI" id="CHEBI:30031"/>
        <dbReference type="ChEBI" id="CHEBI:85428"/>
        <dbReference type="ChEBI" id="CHEBI:138052"/>
    </reaction>
</comment>
<feature type="compositionally biased region" description="Polar residues" evidence="13">
    <location>
        <begin position="629"/>
        <end position="655"/>
    </location>
</feature>
<dbReference type="PANTHER" id="PTHR12117:SF0">
    <property type="entry name" value="PROLYL 3-HYDROXYLASE OGFOD1"/>
    <property type="match status" value="1"/>
</dbReference>
<feature type="compositionally biased region" description="Low complexity" evidence="13">
    <location>
        <begin position="581"/>
        <end position="590"/>
    </location>
</feature>
<sequence length="746" mass="82261">MPRTRDRSPHPDSPAKRQKLSQKLSSQDPTHLFANDLFDHNNIARLNSDYHASQPFNYAVVEKLFQDDLLRNVKDECLSDLNFTEKETDIYKVNQTGDLASLNYLSANEISKLPNLLQLRNALYSKQFREFLQAVTGCGPLSGTKQDMSVNSYTRGCHLLNHDDVIGTRRVSYILYMPLPHYQLWQKDWGGALELYPVKLNEEGQPEPEAVPSKSIPPSWNQFIFFQVQPGQSFHSVEEVVVGGEGEDGRERLSISGWFHAPQEGEEGYSPEPTNPEVKSSREQLTSTSTSFSPYPDAEDGTPAGITDENLPLSDEHIAFLSEFLNPVYLTLRTMKALATRFVQESSLELHSFLNNELAAALEPRLRERDQRDGLGPNRAGRIPPHDAGVSPSTLPPFFQEAMASNTKGVSPPSTPALAGIAMPAAPVVPVPEASAYTIKGPPHKYRYTVLLPEDQIPDPSSSSTHGGSPSSTGTASAPPKKVIRAVTPRAHVYATTPRGDPSQLLRMLQDELFPSAAFRAWLGKVSRLVPMGHSVEARRFRPGLDYRLATYEEREARLDVVLGLTPGVLEEEDEADVESGSDAGSASGSDRGKKENRNLGGGGWIPEWGGWECYMAPHNEEDDPAVYRSSSQKKSPKTNGDTNGKVSSKPNSAANGDKPTNGMVVEDEEEDEPAPDSDDEAMDEEEDSTLLTVQPGFNRLLLVLRDERVMRFVKYVSAAAVGSRWDVCGEYEVGLVQEDGDHESD</sequence>
<evidence type="ECO:0000313" key="16">
    <source>
        <dbReference type="Proteomes" id="UP000284842"/>
    </source>
</evidence>
<dbReference type="OrthoDB" id="430522at2759"/>
<dbReference type="GO" id="GO:0009896">
    <property type="term" value="P:positive regulation of catabolic process"/>
    <property type="evidence" value="ECO:0007669"/>
    <property type="project" value="UniProtKB-ARBA"/>
</dbReference>
<keyword evidence="5" id="KW-0847">Vitamin C</keyword>
<evidence type="ECO:0000256" key="9">
    <source>
        <dbReference type="ARBA" id="ARBA00023242"/>
    </source>
</evidence>
<accession>A0A409YNQ2</accession>
<dbReference type="InterPro" id="IPR001611">
    <property type="entry name" value="Leu-rich_rpt"/>
</dbReference>
<comment type="cofactor">
    <cofactor evidence="1">
        <name>L-ascorbate</name>
        <dbReference type="ChEBI" id="CHEBI:38290"/>
    </cofactor>
</comment>
<dbReference type="GO" id="GO:0031543">
    <property type="term" value="F:peptidyl-proline dioxygenase activity"/>
    <property type="evidence" value="ECO:0007669"/>
    <property type="project" value="TreeGrafter"/>
</dbReference>
<dbReference type="InterPro" id="IPR019601">
    <property type="entry name" value="Oxoglutarate/Fe-dep_Oase_C"/>
</dbReference>
<evidence type="ECO:0000256" key="12">
    <source>
        <dbReference type="ARBA" id="ARBA00081607"/>
    </source>
</evidence>
<evidence type="ECO:0000256" key="13">
    <source>
        <dbReference type="SAM" id="MobiDB-lite"/>
    </source>
</evidence>
<evidence type="ECO:0000313" key="15">
    <source>
        <dbReference type="EMBL" id="PPR04655.1"/>
    </source>
</evidence>
<dbReference type="Gene3D" id="3.60.130.20">
    <property type="entry name" value="Oxoglutarate/iron-dependent oxygenase, C-terminal degradation domain"/>
    <property type="match status" value="1"/>
</dbReference>
<dbReference type="InterPro" id="IPR043044">
    <property type="entry name" value="TPA1/Ofd1_C"/>
</dbReference>
<evidence type="ECO:0000256" key="7">
    <source>
        <dbReference type="ARBA" id="ARBA00023002"/>
    </source>
</evidence>
<dbReference type="InterPro" id="IPR005123">
    <property type="entry name" value="Oxoglu/Fe-dep_dioxygenase_dom"/>
</dbReference>
<evidence type="ECO:0000256" key="1">
    <source>
        <dbReference type="ARBA" id="ARBA00001961"/>
    </source>
</evidence>
<dbReference type="Pfam" id="PF13661">
    <property type="entry name" value="2OG-FeII_Oxy_4"/>
    <property type="match status" value="1"/>
</dbReference>
<dbReference type="AlphaFoldDB" id="A0A409YNQ2"/>
<dbReference type="InterPro" id="IPR039558">
    <property type="entry name" value="TPA1/OFD1_N"/>
</dbReference>
<dbReference type="PROSITE" id="PS51471">
    <property type="entry name" value="FE2OG_OXY"/>
    <property type="match status" value="1"/>
</dbReference>
<reference evidence="15 16" key="1">
    <citation type="journal article" date="2018" name="Evol. Lett.">
        <title>Horizontal gene cluster transfer increased hallucinogenic mushroom diversity.</title>
        <authorList>
            <person name="Reynolds H.T."/>
            <person name="Vijayakumar V."/>
            <person name="Gluck-Thaler E."/>
            <person name="Korotkin H.B."/>
            <person name="Matheny P.B."/>
            <person name="Slot J.C."/>
        </authorList>
    </citation>
    <scope>NUCLEOTIDE SEQUENCE [LARGE SCALE GENOMIC DNA]</scope>
    <source>
        <strain evidence="15 16">2629</strain>
    </source>
</reference>
<dbReference type="PANTHER" id="PTHR12117">
    <property type="entry name" value="HISTONE ACETYLTRANSFERASE COMPLEX"/>
    <property type="match status" value="1"/>
</dbReference>
<evidence type="ECO:0000256" key="4">
    <source>
        <dbReference type="ARBA" id="ARBA00022723"/>
    </source>
</evidence>
<dbReference type="FunFam" id="2.60.120.620:FF:000014">
    <property type="entry name" value="Prolyl 3,4-dihydroxylase TPA1"/>
    <property type="match status" value="1"/>
</dbReference>
<evidence type="ECO:0000256" key="8">
    <source>
        <dbReference type="ARBA" id="ARBA00023004"/>
    </source>
</evidence>
<comment type="catalytic activity">
    <reaction evidence="10">
        <text>[ribosomal protein uS12]-L-proline + 2-oxoglutarate + O2 = [ribosomal protein uS12]-(3S)-3-hydroxy-L-proline + succinate + CO2</text>
        <dbReference type="Rhea" id="RHEA:54156"/>
        <dbReference type="Rhea" id="RHEA-COMP:13816"/>
        <dbReference type="Rhea" id="RHEA-COMP:13818"/>
        <dbReference type="ChEBI" id="CHEBI:15379"/>
        <dbReference type="ChEBI" id="CHEBI:16526"/>
        <dbReference type="ChEBI" id="CHEBI:16810"/>
        <dbReference type="ChEBI" id="CHEBI:30031"/>
        <dbReference type="ChEBI" id="CHEBI:50342"/>
        <dbReference type="ChEBI" id="CHEBI:85428"/>
    </reaction>
</comment>
<keyword evidence="9" id="KW-0539">Nucleus</keyword>
<dbReference type="Gene3D" id="2.60.120.620">
    <property type="entry name" value="q2cbj1_9rhob like domain"/>
    <property type="match status" value="1"/>
</dbReference>
<dbReference type="STRING" id="181874.A0A409YNQ2"/>
<evidence type="ECO:0000256" key="10">
    <source>
        <dbReference type="ARBA" id="ARBA00047444"/>
    </source>
</evidence>
<dbReference type="GO" id="GO:0005506">
    <property type="term" value="F:iron ion binding"/>
    <property type="evidence" value="ECO:0007669"/>
    <property type="project" value="InterPro"/>
</dbReference>
<feature type="region of interest" description="Disordered" evidence="13">
    <location>
        <begin position="623"/>
        <end position="688"/>
    </location>
</feature>
<feature type="compositionally biased region" description="Polar residues" evidence="13">
    <location>
        <begin position="283"/>
        <end position="293"/>
    </location>
</feature>
<evidence type="ECO:0000256" key="6">
    <source>
        <dbReference type="ARBA" id="ARBA00022964"/>
    </source>
</evidence>
<gene>
    <name evidence="15" type="ORF">CVT24_011873</name>
</gene>
<dbReference type="GO" id="GO:0005634">
    <property type="term" value="C:nucleus"/>
    <property type="evidence" value="ECO:0007669"/>
    <property type="project" value="UniProtKB-SubCell"/>
</dbReference>
<proteinExistence type="inferred from homology"/>
<protein>
    <recommendedName>
        <fullName evidence="12">uS12 prolyl 3,4-dihydroxylase</fullName>
    </recommendedName>
</protein>
<dbReference type="EMBL" id="NHTK01000907">
    <property type="protein sequence ID" value="PPR04655.1"/>
    <property type="molecule type" value="Genomic_DNA"/>
</dbReference>
<evidence type="ECO:0000256" key="2">
    <source>
        <dbReference type="ARBA" id="ARBA00004123"/>
    </source>
</evidence>
<keyword evidence="7" id="KW-0560">Oxidoreductase</keyword>
<evidence type="ECO:0000256" key="3">
    <source>
        <dbReference type="ARBA" id="ARBA00007443"/>
    </source>
</evidence>
<dbReference type="FunCoup" id="A0A409YNQ2">
    <property type="interactions" value="335"/>
</dbReference>
<feature type="region of interest" description="Disordered" evidence="13">
    <location>
        <begin position="454"/>
        <end position="481"/>
    </location>
</feature>
<feature type="region of interest" description="Disordered" evidence="13">
    <location>
        <begin position="1"/>
        <end position="26"/>
    </location>
</feature>
<feature type="compositionally biased region" description="Low complexity" evidence="13">
    <location>
        <begin position="460"/>
        <end position="480"/>
    </location>
</feature>
<feature type="region of interest" description="Disordered" evidence="13">
    <location>
        <begin position="365"/>
        <end position="391"/>
    </location>
</feature>
<keyword evidence="8" id="KW-0408">Iron</keyword>
<evidence type="ECO:0000256" key="5">
    <source>
        <dbReference type="ARBA" id="ARBA00022896"/>
    </source>
</evidence>
<dbReference type="GO" id="GO:0005737">
    <property type="term" value="C:cytoplasm"/>
    <property type="evidence" value="ECO:0007669"/>
    <property type="project" value="TreeGrafter"/>
</dbReference>
<dbReference type="Pfam" id="PF10637">
    <property type="entry name" value="Ofd1_CTDD"/>
    <property type="match status" value="1"/>
</dbReference>
<dbReference type="GO" id="GO:0006449">
    <property type="term" value="P:regulation of translational termination"/>
    <property type="evidence" value="ECO:0007669"/>
    <property type="project" value="TreeGrafter"/>
</dbReference>
<feature type="compositionally biased region" description="Acidic residues" evidence="13">
    <location>
        <begin position="666"/>
        <end position="688"/>
    </location>
</feature>
<dbReference type="GO" id="GO:0031418">
    <property type="term" value="F:L-ascorbic acid binding"/>
    <property type="evidence" value="ECO:0007669"/>
    <property type="project" value="UniProtKB-KW"/>
</dbReference>
<dbReference type="Proteomes" id="UP000284842">
    <property type="component" value="Unassembled WGS sequence"/>
</dbReference>
<keyword evidence="6" id="KW-0223">Dioxygenase</keyword>
<dbReference type="InParanoid" id="A0A409YNQ2"/>
<feature type="compositionally biased region" description="Basic and acidic residues" evidence="13">
    <location>
        <begin position="1"/>
        <end position="15"/>
    </location>
</feature>
<comment type="caution">
    <text evidence="15">The sequence shown here is derived from an EMBL/GenBank/DDBJ whole genome shotgun (WGS) entry which is preliminary data.</text>
</comment>
<dbReference type="InterPro" id="IPR051842">
    <property type="entry name" value="uS12_prolyl_hydroxylase"/>
</dbReference>
<dbReference type="PROSITE" id="PS51450">
    <property type="entry name" value="LRR"/>
    <property type="match status" value="1"/>
</dbReference>
<dbReference type="GO" id="GO:0010604">
    <property type="term" value="P:positive regulation of macromolecule metabolic process"/>
    <property type="evidence" value="ECO:0007669"/>
    <property type="project" value="UniProtKB-ARBA"/>
</dbReference>
<feature type="region of interest" description="Disordered" evidence="13">
    <location>
        <begin position="572"/>
        <end position="602"/>
    </location>
</feature>